<feature type="transmembrane region" description="Helical" evidence="1">
    <location>
        <begin position="45"/>
        <end position="66"/>
    </location>
</feature>
<sequence>MIAKVSAVLFSCIAVYLVFFHMALVLGMPWGALTMGGFVEGSLPLPMRALSLLQAFIAVFMACSVLKRGEVVAFKWPTWSYWLVIAICTLSVVGNAATSSEAERQLGLPVTIALLVTALLAGSSKVLRRPA</sequence>
<dbReference type="Proteomes" id="UP000183371">
    <property type="component" value="Unassembled WGS sequence"/>
</dbReference>
<gene>
    <name evidence="2" type="ORF">SAMN05444141_10138</name>
</gene>
<dbReference type="EMBL" id="FPBD01000001">
    <property type="protein sequence ID" value="SFT35113.1"/>
    <property type="molecule type" value="Genomic_DNA"/>
</dbReference>
<reference evidence="3" key="1">
    <citation type="submission" date="2016-10" db="EMBL/GenBank/DDBJ databases">
        <authorList>
            <person name="Varghese N."/>
            <person name="Submissions S."/>
        </authorList>
    </citation>
    <scope>NUCLEOTIDE SEQUENCE [LARGE SCALE GENOMIC DNA]</scope>
    <source>
        <strain evidence="3">DSM 17465</strain>
    </source>
</reference>
<feature type="transmembrane region" description="Helical" evidence="1">
    <location>
        <begin position="78"/>
        <end position="100"/>
    </location>
</feature>
<keyword evidence="1" id="KW-1133">Transmembrane helix</keyword>
<protein>
    <submittedName>
        <fullName evidence="2">Uncharacterized protein</fullName>
    </submittedName>
</protein>
<name>A0A1I6XAD9_9HYPH</name>
<dbReference type="AlphaFoldDB" id="A0A1I6XAD9"/>
<evidence type="ECO:0000256" key="1">
    <source>
        <dbReference type="SAM" id="Phobius"/>
    </source>
</evidence>
<evidence type="ECO:0000313" key="3">
    <source>
        <dbReference type="Proteomes" id="UP000183371"/>
    </source>
</evidence>
<feature type="transmembrane region" description="Helical" evidence="1">
    <location>
        <begin position="7"/>
        <end position="33"/>
    </location>
</feature>
<accession>A0A1I6XAD9</accession>
<dbReference type="RefSeq" id="WP_083416387.1">
    <property type="nucleotide sequence ID" value="NZ_FPBD01000001.1"/>
</dbReference>
<keyword evidence="1" id="KW-0472">Membrane</keyword>
<organism evidence="2 3">
    <name type="scientific">Pseudovibrio denitrificans</name>
    <dbReference type="NCBI Taxonomy" id="258256"/>
    <lineage>
        <taxon>Bacteria</taxon>
        <taxon>Pseudomonadati</taxon>
        <taxon>Pseudomonadota</taxon>
        <taxon>Alphaproteobacteria</taxon>
        <taxon>Hyphomicrobiales</taxon>
        <taxon>Stappiaceae</taxon>
        <taxon>Pseudovibrio</taxon>
    </lineage>
</organism>
<proteinExistence type="predicted"/>
<evidence type="ECO:0000313" key="2">
    <source>
        <dbReference type="EMBL" id="SFT35113.1"/>
    </source>
</evidence>
<feature type="transmembrane region" description="Helical" evidence="1">
    <location>
        <begin position="106"/>
        <end position="127"/>
    </location>
</feature>
<keyword evidence="3" id="KW-1185">Reference proteome</keyword>
<keyword evidence="1" id="KW-0812">Transmembrane</keyword>